<keyword evidence="2" id="KW-0521">NADP</keyword>
<dbReference type="PANTHER" id="PTHR42748:SF7">
    <property type="entry name" value="NMRA LIKE REDOX SENSOR 1-RELATED"/>
    <property type="match status" value="1"/>
</dbReference>
<evidence type="ECO:0000259" key="3">
    <source>
        <dbReference type="Pfam" id="PF05368"/>
    </source>
</evidence>
<organism evidence="4 5">
    <name type="scientific">Lentinula edodes</name>
    <name type="common">Shiitake mushroom</name>
    <name type="synonym">Lentinus edodes</name>
    <dbReference type="NCBI Taxonomy" id="5353"/>
    <lineage>
        <taxon>Eukaryota</taxon>
        <taxon>Fungi</taxon>
        <taxon>Dikarya</taxon>
        <taxon>Basidiomycota</taxon>
        <taxon>Agaricomycotina</taxon>
        <taxon>Agaricomycetes</taxon>
        <taxon>Agaricomycetidae</taxon>
        <taxon>Agaricales</taxon>
        <taxon>Marasmiineae</taxon>
        <taxon>Omphalotaceae</taxon>
        <taxon>Lentinula</taxon>
    </lineage>
</organism>
<reference evidence="4 5" key="1">
    <citation type="submission" date="2016-08" db="EMBL/GenBank/DDBJ databases">
        <authorList>
            <consortium name="Lentinula edodes genome sequencing consortium"/>
            <person name="Sakamoto Y."/>
            <person name="Nakade K."/>
            <person name="Sato S."/>
            <person name="Yoshida Y."/>
            <person name="Miyazaki K."/>
            <person name="Natsume S."/>
            <person name="Konno N."/>
        </authorList>
    </citation>
    <scope>NUCLEOTIDE SEQUENCE [LARGE SCALE GENOMIC DNA]</scope>
    <source>
        <strain evidence="4 5">NBRC 111202</strain>
    </source>
</reference>
<accession>A0A1Q3EC96</accession>
<dbReference type="Gene3D" id="3.40.50.720">
    <property type="entry name" value="NAD(P)-binding Rossmann-like Domain"/>
    <property type="match status" value="1"/>
</dbReference>
<evidence type="ECO:0000313" key="5">
    <source>
        <dbReference type="Proteomes" id="UP000188533"/>
    </source>
</evidence>
<dbReference type="AlphaFoldDB" id="A0A1Q3EC96"/>
<dbReference type="InterPro" id="IPR036291">
    <property type="entry name" value="NAD(P)-bd_dom_sf"/>
</dbReference>
<dbReference type="Gene3D" id="3.90.25.10">
    <property type="entry name" value="UDP-galactose 4-epimerase, domain 1"/>
    <property type="match status" value="1"/>
</dbReference>
<feature type="domain" description="NmrA-like" evidence="3">
    <location>
        <begin position="4"/>
        <end position="307"/>
    </location>
</feature>
<proteinExistence type="inferred from homology"/>
<comment type="caution">
    <text evidence="4">The sequence shown here is derived from an EMBL/GenBank/DDBJ whole genome shotgun (WGS) entry which is preliminary data.</text>
</comment>
<dbReference type="PANTHER" id="PTHR42748">
    <property type="entry name" value="NITROGEN METABOLITE REPRESSION PROTEIN NMRA FAMILY MEMBER"/>
    <property type="match status" value="1"/>
</dbReference>
<name>A0A1Q3EC96_LENED</name>
<dbReference type="InterPro" id="IPR051164">
    <property type="entry name" value="NmrA-like_oxidored"/>
</dbReference>
<dbReference type="Pfam" id="PF05368">
    <property type="entry name" value="NmrA"/>
    <property type="match status" value="1"/>
</dbReference>
<evidence type="ECO:0000313" key="4">
    <source>
        <dbReference type="EMBL" id="GAW04754.1"/>
    </source>
</evidence>
<gene>
    <name evidence="4" type="ORF">LENED_006561</name>
</gene>
<reference evidence="4 5" key="2">
    <citation type="submission" date="2017-02" db="EMBL/GenBank/DDBJ databases">
        <title>A genome survey and senescence transcriptome analysis in Lentinula edodes.</title>
        <authorList>
            <person name="Sakamoto Y."/>
            <person name="Nakade K."/>
            <person name="Sato S."/>
            <person name="Yoshida Y."/>
            <person name="Miyazaki K."/>
            <person name="Natsume S."/>
            <person name="Konno N."/>
        </authorList>
    </citation>
    <scope>NUCLEOTIDE SEQUENCE [LARGE SCALE GENOMIC DNA]</scope>
    <source>
        <strain evidence="4 5">NBRC 111202</strain>
    </source>
</reference>
<dbReference type="InterPro" id="IPR008030">
    <property type="entry name" value="NmrA-like"/>
</dbReference>
<dbReference type="SUPFAM" id="SSF51735">
    <property type="entry name" value="NAD(P)-binding Rossmann-fold domains"/>
    <property type="match status" value="1"/>
</dbReference>
<sequence length="336" mass="36609">MTPKLVLVTGATGRQGSSLIHALRPAESEAHSGEHEFHILALTRNAKSPSAKSLALQPHVTVVEGNLDSVVSIYRIFEEAKSNSGIWGVCCILAFPGLGANADGEEAQGRVLANISLEYNVSNFILSSVERGGERDDDKSVLDRLAKVRIERHIKELGKKGLSWTILRPGFFMENYEGTIGSITVGVLKAGLQPTTTIQLIAVDDIGRVAAGVLKSPELFQEQILCVVGDHCTMKEQEEAYERATGRSLPNIPAFLARTLISINGHTKGLIADIERVHKIKEEGAAPDHDSQVAAAKRAFPNIQNFETWAKERASTPSRDRQWNKVTIGKLFTGQQ</sequence>
<protein>
    <submittedName>
        <fullName evidence="4">NAD-binding protein</fullName>
    </submittedName>
</protein>
<keyword evidence="5" id="KW-1185">Reference proteome</keyword>
<evidence type="ECO:0000256" key="1">
    <source>
        <dbReference type="ARBA" id="ARBA00006328"/>
    </source>
</evidence>
<dbReference type="STRING" id="5353.A0A1Q3EC96"/>
<dbReference type="Proteomes" id="UP000188533">
    <property type="component" value="Unassembled WGS sequence"/>
</dbReference>
<dbReference type="GO" id="GO:0005634">
    <property type="term" value="C:nucleus"/>
    <property type="evidence" value="ECO:0007669"/>
    <property type="project" value="TreeGrafter"/>
</dbReference>
<comment type="similarity">
    <text evidence="1">Belongs to the NmrA-type oxidoreductase family.</text>
</comment>
<evidence type="ECO:0000256" key="2">
    <source>
        <dbReference type="ARBA" id="ARBA00022857"/>
    </source>
</evidence>
<dbReference type="EMBL" id="BDGU01000208">
    <property type="protein sequence ID" value="GAW04754.1"/>
    <property type="molecule type" value="Genomic_DNA"/>
</dbReference>